<comment type="caution">
    <text evidence="1">The sequence shown here is derived from an EMBL/GenBank/DDBJ whole genome shotgun (WGS) entry which is preliminary data.</text>
</comment>
<accession>A0AA87K398</accession>
<name>A0AA87K398_STRSU</name>
<proteinExistence type="predicted"/>
<evidence type="ECO:0000313" key="2">
    <source>
        <dbReference type="Proteomes" id="UP000004014"/>
    </source>
</evidence>
<evidence type="ECO:0000313" key="1">
    <source>
        <dbReference type="EMBL" id="EHC02340.1"/>
    </source>
</evidence>
<dbReference type="AlphaFoldDB" id="A0AA87K398"/>
<dbReference type="EMBL" id="AEYY01000041">
    <property type="protein sequence ID" value="EHC02340.1"/>
    <property type="molecule type" value="Genomic_DNA"/>
</dbReference>
<gene>
    <name evidence="1" type="ORF">SSUR61_1757</name>
</gene>
<sequence length="46" mass="5333">MKQSGNRLFQLNNLKRKIVDELFYEWSRNGRVLSPLPKLSLIGVSS</sequence>
<organism evidence="1 2">
    <name type="scientific">Streptococcus suis R61</name>
    <dbReference type="NCBI Taxonomy" id="996306"/>
    <lineage>
        <taxon>Bacteria</taxon>
        <taxon>Bacillati</taxon>
        <taxon>Bacillota</taxon>
        <taxon>Bacilli</taxon>
        <taxon>Lactobacillales</taxon>
        <taxon>Streptococcaceae</taxon>
        <taxon>Streptococcus</taxon>
    </lineage>
</organism>
<reference evidence="1 2" key="1">
    <citation type="submission" date="2011-03" db="EMBL/GenBank/DDBJ databases">
        <title>Deep-sequencing identification of multiple resistance mechanism for the high antibiotic-resistance strain Streptococcus suis R61.</title>
        <authorList>
            <person name="Hu P."/>
            <person name="Yang M."/>
            <person name="Jin M."/>
            <person name="Xiao J."/>
        </authorList>
    </citation>
    <scope>NUCLEOTIDE SEQUENCE [LARGE SCALE GENOMIC DNA]</scope>
    <source>
        <strain evidence="1 2">R61</strain>
    </source>
</reference>
<dbReference type="Proteomes" id="UP000004014">
    <property type="component" value="Unassembled WGS sequence"/>
</dbReference>
<protein>
    <submittedName>
        <fullName evidence="1">Uncharacterized protein</fullName>
    </submittedName>
</protein>